<protein>
    <submittedName>
        <fullName evidence="4">Thioredoxin reductase</fullName>
    </submittedName>
</protein>
<organism evidence="4 5">
    <name type="scientific">Vreelandella sulfidaeris</name>
    <dbReference type="NCBI Taxonomy" id="115553"/>
    <lineage>
        <taxon>Bacteria</taxon>
        <taxon>Pseudomonadati</taxon>
        <taxon>Pseudomonadota</taxon>
        <taxon>Gammaproteobacteria</taxon>
        <taxon>Oceanospirillales</taxon>
        <taxon>Halomonadaceae</taxon>
        <taxon>Vreelandella</taxon>
    </lineage>
</organism>
<dbReference type="OrthoDB" id="9786503at2"/>
<evidence type="ECO:0000313" key="4">
    <source>
        <dbReference type="EMBL" id="RBI68801.1"/>
    </source>
</evidence>
<sequence>MTYDVAIVGGSYAGMAAGLQLAQTRRKVVVVDEGQPRNRFASHSRGFLTQDGKPPREIAAAGYAELAQYSTVEWRKGHVETITGQKDDFTLLLASQQGVSERIYARRIILAAGVGDQLPNIPGIAELWGARVFHCPYCHGFDLNGGQIGVLATSEFAMHLAVLLPDWGETTLFLNDAFEPNMAQLEKLNERSTHIERGAVERLTDEGESVGLVMADGRVFPLAGLFIVTETDPSQLAIRLGCELEVTPLGRVVKINASKATSVPGVFACGDIARPVGNVSLAVSDGALAGQAAHHSLVFGH</sequence>
<dbReference type="InterPro" id="IPR050097">
    <property type="entry name" value="Ferredoxin-NADP_redctase_2"/>
</dbReference>
<feature type="domain" description="FAD/NAD(P)-binding" evidence="3">
    <location>
        <begin position="3"/>
        <end position="286"/>
    </location>
</feature>
<keyword evidence="2" id="KW-0560">Oxidoreductase</keyword>
<dbReference type="InterPro" id="IPR036188">
    <property type="entry name" value="FAD/NAD-bd_sf"/>
</dbReference>
<dbReference type="SUPFAM" id="SSF51905">
    <property type="entry name" value="FAD/NAD(P)-binding domain"/>
    <property type="match status" value="1"/>
</dbReference>
<dbReference type="EMBL" id="QNTU01000002">
    <property type="protein sequence ID" value="RBI68801.1"/>
    <property type="molecule type" value="Genomic_DNA"/>
</dbReference>
<proteinExistence type="predicted"/>
<evidence type="ECO:0000313" key="5">
    <source>
        <dbReference type="Proteomes" id="UP000252204"/>
    </source>
</evidence>
<evidence type="ECO:0000256" key="1">
    <source>
        <dbReference type="ARBA" id="ARBA00022630"/>
    </source>
</evidence>
<keyword evidence="5" id="KW-1185">Reference proteome</keyword>
<gene>
    <name evidence="4" type="ORF">DQ400_05390</name>
</gene>
<comment type="caution">
    <text evidence="4">The sequence shown here is derived from an EMBL/GenBank/DDBJ whole genome shotgun (WGS) entry which is preliminary data.</text>
</comment>
<dbReference type="PRINTS" id="PR00368">
    <property type="entry name" value="FADPNR"/>
</dbReference>
<dbReference type="AlphaFoldDB" id="A0A365TRY5"/>
<name>A0A365TRY5_9GAMM</name>
<dbReference type="PANTHER" id="PTHR48105">
    <property type="entry name" value="THIOREDOXIN REDUCTASE 1-RELATED-RELATED"/>
    <property type="match status" value="1"/>
</dbReference>
<reference evidence="5" key="1">
    <citation type="submission" date="2018-06" db="EMBL/GenBank/DDBJ databases">
        <title>Whole genome sequencing of four bacterial strains from South Shetland trench revealing bio-synthetic gene clusters.</title>
        <authorList>
            <person name="Abdel-Mageed W.M."/>
            <person name="Lehri B."/>
            <person name="Jarmusch S."/>
            <person name="Miranda K."/>
            <person name="Goodfellow M."/>
            <person name="Jaspars M."/>
            <person name="Karlyshev A.V."/>
        </authorList>
    </citation>
    <scope>NUCLEOTIDE SEQUENCE [LARGE SCALE GENOMIC DNA]</scope>
    <source>
        <strain evidence="5">SST4</strain>
    </source>
</reference>
<dbReference type="InterPro" id="IPR023753">
    <property type="entry name" value="FAD/NAD-binding_dom"/>
</dbReference>
<dbReference type="Proteomes" id="UP000252204">
    <property type="component" value="Unassembled WGS sequence"/>
</dbReference>
<accession>A0A365TRY5</accession>
<keyword evidence="1" id="KW-0285">Flavoprotein</keyword>
<dbReference type="GO" id="GO:0016491">
    <property type="term" value="F:oxidoreductase activity"/>
    <property type="evidence" value="ECO:0007669"/>
    <property type="project" value="UniProtKB-KW"/>
</dbReference>
<evidence type="ECO:0000259" key="3">
    <source>
        <dbReference type="Pfam" id="PF07992"/>
    </source>
</evidence>
<dbReference type="Pfam" id="PF07992">
    <property type="entry name" value="Pyr_redox_2"/>
    <property type="match status" value="1"/>
</dbReference>
<dbReference type="Gene3D" id="3.50.50.60">
    <property type="entry name" value="FAD/NAD(P)-binding domain"/>
    <property type="match status" value="2"/>
</dbReference>
<dbReference type="PRINTS" id="PR00469">
    <property type="entry name" value="PNDRDTASEII"/>
</dbReference>
<evidence type="ECO:0000256" key="2">
    <source>
        <dbReference type="ARBA" id="ARBA00023002"/>
    </source>
</evidence>
<dbReference type="RefSeq" id="WP_113268768.1">
    <property type="nucleotide sequence ID" value="NZ_QNTU01000002.1"/>
</dbReference>